<dbReference type="InterPro" id="IPR036498">
    <property type="entry name" value="Nfu/NifU_N_sf"/>
</dbReference>
<dbReference type="RefSeq" id="WP_323578086.1">
    <property type="nucleotide sequence ID" value="NZ_JAYGJQ010000002.1"/>
</dbReference>
<dbReference type="SMART" id="SM00932">
    <property type="entry name" value="Nfu_N"/>
    <property type="match status" value="1"/>
</dbReference>
<evidence type="ECO:0000313" key="3">
    <source>
        <dbReference type="EMBL" id="MEA9357900.1"/>
    </source>
</evidence>
<evidence type="ECO:0000313" key="4">
    <source>
        <dbReference type="Proteomes" id="UP001302274"/>
    </source>
</evidence>
<evidence type="ECO:0000256" key="1">
    <source>
        <dbReference type="ARBA" id="ARBA00006420"/>
    </source>
</evidence>
<sequence>MSEAIMETELDIDIQPTPNPNALKFIMNIPVKMEGNSTYKSPSECGENQLALELFKVRGIDQLHFFENVIAITKFSYEDWNSVETGVMKALKEFMPTHNPNYNDPNPEADRRKNLSPELQQIEAILDKTIRPGLQGDGGDIQALTYQDNILMVKYQGACGTCPSSTTGTLEAIKAILRDELNPEIEVYIAPEF</sequence>
<protein>
    <submittedName>
        <fullName evidence="3">NifU family protein</fullName>
    </submittedName>
</protein>
<dbReference type="InterPro" id="IPR034904">
    <property type="entry name" value="FSCA_dom_sf"/>
</dbReference>
<evidence type="ECO:0000259" key="2">
    <source>
        <dbReference type="SMART" id="SM00932"/>
    </source>
</evidence>
<keyword evidence="4" id="KW-1185">Reference proteome</keyword>
<dbReference type="Proteomes" id="UP001302274">
    <property type="component" value="Unassembled WGS sequence"/>
</dbReference>
<dbReference type="Gene3D" id="3.30.1370.70">
    <property type="entry name" value="Scaffold protein Nfu/NifU, N-terminal domain"/>
    <property type="match status" value="1"/>
</dbReference>
<organism evidence="3 4">
    <name type="scientific">Bacteriovorax antarcticus</name>
    <dbReference type="NCBI Taxonomy" id="3088717"/>
    <lineage>
        <taxon>Bacteria</taxon>
        <taxon>Pseudomonadati</taxon>
        <taxon>Bdellovibrionota</taxon>
        <taxon>Bacteriovoracia</taxon>
        <taxon>Bacteriovoracales</taxon>
        <taxon>Bacteriovoracaceae</taxon>
        <taxon>Bacteriovorax</taxon>
    </lineage>
</organism>
<dbReference type="EMBL" id="JAYGJQ010000002">
    <property type="protein sequence ID" value="MEA9357900.1"/>
    <property type="molecule type" value="Genomic_DNA"/>
</dbReference>
<feature type="domain" description="Scaffold protein Nfu/NifU N-terminal" evidence="2">
    <location>
        <begin position="12"/>
        <end position="98"/>
    </location>
</feature>
<comment type="caution">
    <text evidence="3">The sequence shown here is derived from an EMBL/GenBank/DDBJ whole genome shotgun (WGS) entry which is preliminary data.</text>
</comment>
<dbReference type="InterPro" id="IPR014824">
    <property type="entry name" value="Nfu/NifU_N"/>
</dbReference>
<dbReference type="SUPFAM" id="SSF110836">
    <property type="entry name" value="Hypothetical protein SAV1430"/>
    <property type="match status" value="1"/>
</dbReference>
<proteinExistence type="inferred from homology"/>
<dbReference type="Pfam" id="PF08712">
    <property type="entry name" value="Nfu_N"/>
    <property type="match status" value="1"/>
</dbReference>
<dbReference type="Pfam" id="PF01106">
    <property type="entry name" value="NifU"/>
    <property type="match status" value="1"/>
</dbReference>
<name>A0ABU5W255_9BACT</name>
<dbReference type="Gene3D" id="3.30.300.130">
    <property type="entry name" value="Fe-S cluster assembly (FSCA)"/>
    <property type="match status" value="1"/>
</dbReference>
<comment type="similarity">
    <text evidence="1">Belongs to the NifU family.</text>
</comment>
<gene>
    <name evidence="3" type="ORF">SHI21_16840</name>
</gene>
<dbReference type="SUPFAM" id="SSF117916">
    <property type="entry name" value="Fe-S cluster assembly (FSCA) domain-like"/>
    <property type="match status" value="1"/>
</dbReference>
<reference evidence="3 4" key="1">
    <citation type="submission" date="2023-11" db="EMBL/GenBank/DDBJ databases">
        <title>A Novel Polar Bacteriovorax (B. antarcticus) Isolated from the Biocrust in Antarctica.</title>
        <authorList>
            <person name="Mun W."/>
            <person name="Choi S.Y."/>
            <person name="Mitchell R.J."/>
        </authorList>
    </citation>
    <scope>NUCLEOTIDE SEQUENCE [LARGE SCALE GENOMIC DNA]</scope>
    <source>
        <strain evidence="3 4">PP10</strain>
    </source>
</reference>
<dbReference type="PANTHER" id="PTHR11178">
    <property type="entry name" value="IRON-SULFUR CLUSTER SCAFFOLD PROTEIN NFU-RELATED"/>
    <property type="match status" value="1"/>
</dbReference>
<accession>A0ABU5W255</accession>
<dbReference type="PANTHER" id="PTHR11178:SF1">
    <property type="entry name" value="NFU1 IRON-SULFUR CLUSTER SCAFFOLD HOMOLOG, MITOCHONDRIAL"/>
    <property type="match status" value="1"/>
</dbReference>
<dbReference type="InterPro" id="IPR001075">
    <property type="entry name" value="NIF_FeS_clus_asmbl_NifU_C"/>
</dbReference>